<evidence type="ECO:0000313" key="2">
    <source>
        <dbReference type="Proteomes" id="UP000294360"/>
    </source>
</evidence>
<dbReference type="KEGG" id="mtun:MTUNDRAET4_0127"/>
<organism evidence="1 2">
    <name type="scientific">Methylocella tundrae</name>
    <dbReference type="NCBI Taxonomy" id="227605"/>
    <lineage>
        <taxon>Bacteria</taxon>
        <taxon>Pseudomonadati</taxon>
        <taxon>Pseudomonadota</taxon>
        <taxon>Alphaproteobacteria</taxon>
        <taxon>Hyphomicrobiales</taxon>
        <taxon>Beijerinckiaceae</taxon>
        <taxon>Methylocella</taxon>
    </lineage>
</organism>
<protein>
    <submittedName>
        <fullName evidence="1">Uncharacterized protein</fullName>
    </submittedName>
</protein>
<name>A0A4U8YW78_METTU</name>
<dbReference type="EMBL" id="LR536450">
    <property type="protein sequence ID" value="VFU07020.1"/>
    <property type="molecule type" value="Genomic_DNA"/>
</dbReference>
<reference evidence="1 2" key="1">
    <citation type="submission" date="2019-03" db="EMBL/GenBank/DDBJ databases">
        <authorList>
            <person name="Kox A.R. M."/>
        </authorList>
    </citation>
    <scope>NUCLEOTIDE SEQUENCE [LARGE SCALE GENOMIC DNA]</scope>
    <source>
        <strain evidence="1">MTUNDRAET4 annotated genome</strain>
    </source>
</reference>
<proteinExistence type="predicted"/>
<accession>A0A4U8YW78</accession>
<dbReference type="RefSeq" id="WP_134486030.1">
    <property type="nucleotide sequence ID" value="NZ_CP139089.1"/>
</dbReference>
<dbReference type="AlphaFoldDB" id="A0A4U8YW78"/>
<dbReference type="Proteomes" id="UP000294360">
    <property type="component" value="Chromosome"/>
</dbReference>
<evidence type="ECO:0000313" key="1">
    <source>
        <dbReference type="EMBL" id="VFU07020.1"/>
    </source>
</evidence>
<gene>
    <name evidence="1" type="ORF">MTUNDRAET4_0127</name>
</gene>
<sequence>MFLLVWRGNDLAQVRIAECTDIELGFFLVQGYQQAISEIEERITSGRLPTLSDELYQVRKVYKAVADEICRRNCVAEEARAAAALADHHIDLVAKEPVAAEDMMGRLSRILAWARGRKSAADESEKDVADLVAPFGARAYFEARTRAQRQKDTIDGNRPAGL</sequence>